<reference evidence="8" key="1">
    <citation type="journal article" date="2021" name="J Fungi (Basel)">
        <title>Virulence traits and population genomics of the black yeast Aureobasidium melanogenum.</title>
        <authorList>
            <person name="Cernosa A."/>
            <person name="Sun X."/>
            <person name="Gostincar C."/>
            <person name="Fang C."/>
            <person name="Gunde-Cimerman N."/>
            <person name="Song Z."/>
        </authorList>
    </citation>
    <scope>NUCLEOTIDE SEQUENCE</scope>
    <source>
        <strain evidence="8">EXF-8016</strain>
    </source>
</reference>
<dbReference type="FunFam" id="1.20.1250.20:FF:000106">
    <property type="entry name" value="MFS transporter, putative"/>
    <property type="match status" value="1"/>
</dbReference>
<dbReference type="SUPFAM" id="SSF103473">
    <property type="entry name" value="MFS general substrate transporter"/>
    <property type="match status" value="1"/>
</dbReference>
<accession>A0A9P8GDB7</accession>
<dbReference type="GO" id="GO:0016020">
    <property type="term" value="C:membrane"/>
    <property type="evidence" value="ECO:0007669"/>
    <property type="project" value="UniProtKB-SubCell"/>
</dbReference>
<dbReference type="AlphaFoldDB" id="A0A9P8GDB7"/>
<keyword evidence="3 6" id="KW-0812">Transmembrane</keyword>
<dbReference type="GO" id="GO:0022857">
    <property type="term" value="F:transmembrane transporter activity"/>
    <property type="evidence" value="ECO:0007669"/>
    <property type="project" value="InterPro"/>
</dbReference>
<feature type="transmembrane region" description="Helical" evidence="6">
    <location>
        <begin position="59"/>
        <end position="76"/>
    </location>
</feature>
<reference evidence="8" key="2">
    <citation type="submission" date="2021-08" db="EMBL/GenBank/DDBJ databases">
        <authorList>
            <person name="Gostincar C."/>
            <person name="Sun X."/>
            <person name="Song Z."/>
            <person name="Gunde-Cimerman N."/>
        </authorList>
    </citation>
    <scope>NUCLEOTIDE SEQUENCE</scope>
    <source>
        <strain evidence="8">EXF-8016</strain>
    </source>
</reference>
<keyword evidence="2" id="KW-0813">Transport</keyword>
<feature type="transmembrane region" description="Helical" evidence="6">
    <location>
        <begin position="370"/>
        <end position="388"/>
    </location>
</feature>
<dbReference type="InterPro" id="IPR036259">
    <property type="entry name" value="MFS_trans_sf"/>
</dbReference>
<evidence type="ECO:0000313" key="8">
    <source>
        <dbReference type="EMBL" id="KAH0217942.1"/>
    </source>
</evidence>
<evidence type="ECO:0000256" key="5">
    <source>
        <dbReference type="ARBA" id="ARBA00023136"/>
    </source>
</evidence>
<dbReference type="OrthoDB" id="2985014at2759"/>
<feature type="transmembrane region" description="Helical" evidence="6">
    <location>
        <begin position="159"/>
        <end position="177"/>
    </location>
</feature>
<comment type="caution">
    <text evidence="8">The sequence shown here is derived from an EMBL/GenBank/DDBJ whole genome shotgun (WGS) entry which is preliminary data.</text>
</comment>
<dbReference type="Gene3D" id="1.20.1250.20">
    <property type="entry name" value="MFS general substrate transporter like domains"/>
    <property type="match status" value="2"/>
</dbReference>
<comment type="subcellular location">
    <subcellularLocation>
        <location evidence="1">Membrane</location>
        <topology evidence="1">Multi-pass membrane protein</topology>
    </subcellularLocation>
</comment>
<protein>
    <submittedName>
        <fullName evidence="8">MFS general substrate transporter</fullName>
    </submittedName>
</protein>
<keyword evidence="5 6" id="KW-0472">Membrane</keyword>
<evidence type="ECO:0000256" key="3">
    <source>
        <dbReference type="ARBA" id="ARBA00022692"/>
    </source>
</evidence>
<feature type="transmembrane region" description="Helical" evidence="6">
    <location>
        <begin position="303"/>
        <end position="320"/>
    </location>
</feature>
<evidence type="ECO:0000313" key="9">
    <source>
        <dbReference type="Proteomes" id="UP000767238"/>
    </source>
</evidence>
<proteinExistence type="predicted"/>
<organism evidence="8 9">
    <name type="scientific">Aureobasidium melanogenum</name>
    <name type="common">Aureobasidium pullulans var. melanogenum</name>
    <dbReference type="NCBI Taxonomy" id="46634"/>
    <lineage>
        <taxon>Eukaryota</taxon>
        <taxon>Fungi</taxon>
        <taxon>Dikarya</taxon>
        <taxon>Ascomycota</taxon>
        <taxon>Pezizomycotina</taxon>
        <taxon>Dothideomycetes</taxon>
        <taxon>Dothideomycetidae</taxon>
        <taxon>Dothideales</taxon>
        <taxon>Saccotheciaceae</taxon>
        <taxon>Aureobasidium</taxon>
    </lineage>
</organism>
<dbReference type="EMBL" id="JAHFYH010000052">
    <property type="protein sequence ID" value="KAH0217942.1"/>
    <property type="molecule type" value="Genomic_DNA"/>
</dbReference>
<evidence type="ECO:0000256" key="1">
    <source>
        <dbReference type="ARBA" id="ARBA00004141"/>
    </source>
</evidence>
<dbReference type="InterPro" id="IPR011701">
    <property type="entry name" value="MFS"/>
</dbReference>
<feature type="transmembrane region" description="Helical" evidence="6">
    <location>
        <begin position="100"/>
        <end position="118"/>
    </location>
</feature>
<dbReference type="InterPro" id="IPR020846">
    <property type="entry name" value="MFS_dom"/>
</dbReference>
<gene>
    <name evidence="8" type="ORF">KCV03_g6792</name>
</gene>
<evidence type="ECO:0000256" key="4">
    <source>
        <dbReference type="ARBA" id="ARBA00022989"/>
    </source>
</evidence>
<dbReference type="Pfam" id="PF07690">
    <property type="entry name" value="MFS_1"/>
    <property type="match status" value="1"/>
</dbReference>
<feature type="transmembrane region" description="Helical" evidence="6">
    <location>
        <begin position="394"/>
        <end position="417"/>
    </location>
</feature>
<dbReference type="PANTHER" id="PTHR43791:SF86">
    <property type="entry name" value="MAJOR FACILITATOR SUPERFAMILY (MFS) PROFILE DOMAIN-CONTAINING PROTEIN"/>
    <property type="match status" value="1"/>
</dbReference>
<feature type="transmembrane region" description="Helical" evidence="6">
    <location>
        <begin position="340"/>
        <end position="358"/>
    </location>
</feature>
<keyword evidence="4 6" id="KW-1133">Transmembrane helix</keyword>
<sequence length="540" mass="58825">MSTLQLSDLEPKAQVITKDAGFVESLPATVPDDIPLDIPGYDVDIHYTPSEVKKAKLKVDLLIMPFIVLCFCFLQFDRTNIGNALTDSFRKDLKLKNSDINLAQTLFTVGFIITELPFNMISKYIGPERFLPITMVCWGTATWSQVFLKSPSGLCAARFFIGALEGGYIPGFVMYISRYYSNGELGLRLAIFWASNSIAGMLGGPLSIGLLSLRGSHGLKGWQWLFLIEGVLTCLLGIVAYFYLPHSAVKPKSFFGRSLKLFTEREGKILVTRVIRDDPTKGLYHGKPLLPSHLLATFSDWRLYGHLIAGLLSMVMISPMNTYAPSIIKSLGFSGLQANGLNSVGSAGALVWSVSLATSSDKLRERGVHIAAGYLLGAAGLLWLAYAPAGVGRWVLYGGVVLTQTGMGSAQAINAAWLTSRMTDQKRPVALAAYVMSIQLANFPGNQLFRSQDAPRYSPGLKTAAGCAIAAAGVVLWLGSIGLSGHIGRTMSTIIVTLYQSLFPTQADSTEGYRLNQDMESFNGMPEFFDLDAFDWDSLQ</sequence>
<feature type="transmembrane region" description="Helical" evidence="6">
    <location>
        <begin position="189"/>
        <end position="212"/>
    </location>
</feature>
<feature type="transmembrane region" description="Helical" evidence="6">
    <location>
        <begin position="224"/>
        <end position="244"/>
    </location>
</feature>
<feature type="transmembrane region" description="Helical" evidence="6">
    <location>
        <begin position="429"/>
        <end position="449"/>
    </location>
</feature>
<feature type="domain" description="Major facilitator superfamily (MFS) profile" evidence="7">
    <location>
        <begin position="63"/>
        <end position="482"/>
    </location>
</feature>
<evidence type="ECO:0000256" key="6">
    <source>
        <dbReference type="SAM" id="Phobius"/>
    </source>
</evidence>
<name>A0A9P8GDB7_AURME</name>
<evidence type="ECO:0000256" key="2">
    <source>
        <dbReference type="ARBA" id="ARBA00022448"/>
    </source>
</evidence>
<feature type="non-terminal residue" evidence="8">
    <location>
        <position position="1"/>
    </location>
</feature>
<dbReference type="PROSITE" id="PS50850">
    <property type="entry name" value="MFS"/>
    <property type="match status" value="1"/>
</dbReference>
<dbReference type="PANTHER" id="PTHR43791">
    <property type="entry name" value="PERMEASE-RELATED"/>
    <property type="match status" value="1"/>
</dbReference>
<evidence type="ECO:0000259" key="7">
    <source>
        <dbReference type="PROSITE" id="PS50850"/>
    </source>
</evidence>
<feature type="transmembrane region" description="Helical" evidence="6">
    <location>
        <begin position="461"/>
        <end position="483"/>
    </location>
</feature>
<dbReference type="Proteomes" id="UP000767238">
    <property type="component" value="Unassembled WGS sequence"/>
</dbReference>